<dbReference type="SUPFAM" id="SSF50685">
    <property type="entry name" value="Barwin-like endoglucanases"/>
    <property type="match status" value="1"/>
</dbReference>
<sequence>MDSFKLHAYESLGGAVRIPTETQDEEGPPEEDPEHWEPFKDLHTYLESRFPLVYSSVNVTKVKTFALVFHWQGSDTSLKPILLTSHQDVVPVEPETLSQWKYPPYSGYFDGEFIWGRGSCDDKSGMVAGLTVVETLLSSRFKPKRTIVLAIGTDEERGGKISATALRDYLIDTYGKNSFSILIDEGGGYSDRFGTTVSLPSVAEKGQLDILMELTAPGGHSSRPPPHTTIGLLSRLIVEIEDNPHPQVLSRDGVYYQQIQCLAEHTIGLPSHIKKLVKKSIVDDTALNQLMEELSQTFSDYGPSTGTTQAVDIIRGGVKSNALPEKVFAVVNHRIADYSSVSELKSRFAEIVLPVAKKFNISMSAFSGDIQTFTPDSDVKGHLKLSAAFGSGLDPAPVSPTIGSGPWELLSGSILYTFSTNQRATSMKTDNYVVAPGLNLGNTDTRYYWDLTKHIFRYGHLGVSDRNNGAHTVNEAVRAEGFLEMIRFFTVLVLNADETVLLENKMKAPVVSVLFSCISAAIGGIVEKRASGGYVQNVSGTASFTMYSGCNSPACGVAGSGYTAALNQLSFGSAPGLGPGDACGRCFAVTASADPYSPSFTGPFKTIVVKVTDLCPVSGNEQWCGQSTSNGSNQFGKSAHFDLCEDNGASAAFFPSGHGALTGTYEEVSCSQWSGSDGSELWNGACISGESAALWPSTACGNQGTAPS</sequence>
<feature type="domain" description="Expansin-like EG45" evidence="7">
    <location>
        <begin position="552"/>
        <end position="675"/>
    </location>
</feature>
<evidence type="ECO:0000256" key="6">
    <source>
        <dbReference type="SAM" id="MobiDB-lite"/>
    </source>
</evidence>
<dbReference type="OrthoDB" id="3064516at2759"/>
<keyword evidence="9" id="KW-1185">Reference proteome</keyword>
<dbReference type="InParanoid" id="A0A286UJZ1"/>
<dbReference type="Gene3D" id="2.40.40.10">
    <property type="entry name" value="RlpA-like domain"/>
    <property type="match status" value="1"/>
</dbReference>
<reference evidence="8 9" key="1">
    <citation type="journal article" date="2017" name="Mol. Ecol.">
        <title>Comparative and population genomic landscape of Phellinus noxius: A hypervariable fungus causing root rot in trees.</title>
        <authorList>
            <person name="Chung C.L."/>
            <person name="Lee T.J."/>
            <person name="Akiba M."/>
            <person name="Lee H.H."/>
            <person name="Kuo T.H."/>
            <person name="Liu D."/>
            <person name="Ke H.M."/>
            <person name="Yokoi T."/>
            <person name="Roa M.B."/>
            <person name="Lu M.J."/>
            <person name="Chang Y.Y."/>
            <person name="Ann P.J."/>
            <person name="Tsai J.N."/>
            <person name="Chen C.Y."/>
            <person name="Tzean S.S."/>
            <person name="Ota Y."/>
            <person name="Hattori T."/>
            <person name="Sahashi N."/>
            <person name="Liou R.F."/>
            <person name="Kikuchi T."/>
            <person name="Tsai I.J."/>
        </authorList>
    </citation>
    <scope>NUCLEOTIDE SEQUENCE [LARGE SCALE GENOMIC DNA]</scope>
    <source>
        <strain evidence="8 9">FFPRI411160</strain>
    </source>
</reference>
<keyword evidence="5" id="KW-0862">Zinc</keyword>
<evidence type="ECO:0000256" key="2">
    <source>
        <dbReference type="ARBA" id="ARBA00022670"/>
    </source>
</evidence>
<dbReference type="AlphaFoldDB" id="A0A286UJZ1"/>
<dbReference type="PROSITE" id="PS00758">
    <property type="entry name" value="ARGE_DAPE_CPG2_1"/>
    <property type="match status" value="1"/>
</dbReference>
<dbReference type="Gene3D" id="1.10.150.900">
    <property type="match status" value="1"/>
</dbReference>
<name>A0A286UJZ1_9AGAM</name>
<dbReference type="GO" id="GO:0004180">
    <property type="term" value="F:carboxypeptidase activity"/>
    <property type="evidence" value="ECO:0007669"/>
    <property type="project" value="UniProtKB-KW"/>
</dbReference>
<dbReference type="GO" id="GO:0000328">
    <property type="term" value="C:fungal-type vacuole lumen"/>
    <property type="evidence" value="ECO:0007669"/>
    <property type="project" value="TreeGrafter"/>
</dbReference>
<dbReference type="SUPFAM" id="SSF53187">
    <property type="entry name" value="Zn-dependent exopeptidases"/>
    <property type="match status" value="1"/>
</dbReference>
<dbReference type="CDD" id="cd05674">
    <property type="entry name" value="M20_yscS"/>
    <property type="match status" value="1"/>
</dbReference>
<dbReference type="GO" id="GO:0051603">
    <property type="term" value="P:proteolysis involved in protein catabolic process"/>
    <property type="evidence" value="ECO:0007669"/>
    <property type="project" value="TreeGrafter"/>
</dbReference>
<evidence type="ECO:0000313" key="9">
    <source>
        <dbReference type="Proteomes" id="UP000217199"/>
    </source>
</evidence>
<evidence type="ECO:0000313" key="8">
    <source>
        <dbReference type="EMBL" id="PAV19936.1"/>
    </source>
</evidence>
<dbReference type="PROSITE" id="PS00759">
    <property type="entry name" value="ARGE_DAPE_CPG2_2"/>
    <property type="match status" value="1"/>
</dbReference>
<dbReference type="InterPro" id="IPR001261">
    <property type="entry name" value="ArgE/DapE_CS"/>
</dbReference>
<dbReference type="InterPro" id="IPR007112">
    <property type="entry name" value="Expansin/allergen_DPBB_dom"/>
</dbReference>
<dbReference type="FunCoup" id="A0A286UJZ1">
    <property type="interactions" value="8"/>
</dbReference>
<dbReference type="Pfam" id="PF07687">
    <property type="entry name" value="M20_dimer"/>
    <property type="match status" value="1"/>
</dbReference>
<dbReference type="SUPFAM" id="SSF55031">
    <property type="entry name" value="Bacterial exopeptidase dimerisation domain"/>
    <property type="match status" value="1"/>
</dbReference>
<evidence type="ECO:0000256" key="3">
    <source>
        <dbReference type="ARBA" id="ARBA00022723"/>
    </source>
</evidence>
<organism evidence="8 9">
    <name type="scientific">Pyrrhoderma noxium</name>
    <dbReference type="NCBI Taxonomy" id="2282107"/>
    <lineage>
        <taxon>Eukaryota</taxon>
        <taxon>Fungi</taxon>
        <taxon>Dikarya</taxon>
        <taxon>Basidiomycota</taxon>
        <taxon>Agaricomycotina</taxon>
        <taxon>Agaricomycetes</taxon>
        <taxon>Hymenochaetales</taxon>
        <taxon>Hymenochaetaceae</taxon>
        <taxon>Pyrrhoderma</taxon>
    </lineage>
</organism>
<proteinExistence type="inferred from homology"/>
<dbReference type="Pfam" id="PF01546">
    <property type="entry name" value="Peptidase_M20"/>
    <property type="match status" value="1"/>
</dbReference>
<dbReference type="STRING" id="2282107.A0A286UJZ1"/>
<comment type="caution">
    <text evidence="8">The sequence shown here is derived from an EMBL/GenBank/DDBJ whole genome shotgun (WGS) entry which is preliminary data.</text>
</comment>
<dbReference type="Gene3D" id="3.30.70.360">
    <property type="match status" value="1"/>
</dbReference>
<dbReference type="InterPro" id="IPR036908">
    <property type="entry name" value="RlpA-like_sf"/>
</dbReference>
<dbReference type="GO" id="GO:0046872">
    <property type="term" value="F:metal ion binding"/>
    <property type="evidence" value="ECO:0007669"/>
    <property type="project" value="UniProtKB-KW"/>
</dbReference>
<comment type="similarity">
    <text evidence="1">Belongs to the peptidase M20A family.</text>
</comment>
<keyword evidence="4" id="KW-0378">Hydrolase</keyword>
<dbReference type="InterPro" id="IPR011650">
    <property type="entry name" value="Peptidase_M20_dimer"/>
</dbReference>
<dbReference type="InterPro" id="IPR036264">
    <property type="entry name" value="Bact_exopeptidase_dim_dom"/>
</dbReference>
<evidence type="ECO:0000259" key="7">
    <source>
        <dbReference type="PROSITE" id="PS50842"/>
    </source>
</evidence>
<gene>
    <name evidence="8" type="ORF">PNOK_0487000</name>
</gene>
<keyword evidence="8" id="KW-0121">Carboxypeptidase</keyword>
<accession>A0A286UJZ1</accession>
<protein>
    <submittedName>
        <fullName evidence="8">Carboxypeptidase S</fullName>
    </submittedName>
</protein>
<evidence type="ECO:0000256" key="4">
    <source>
        <dbReference type="ARBA" id="ARBA00022801"/>
    </source>
</evidence>
<dbReference type="Pfam" id="PF22514">
    <property type="entry name" value="EXPB1_D1"/>
    <property type="match status" value="1"/>
</dbReference>
<dbReference type="PROSITE" id="PS50842">
    <property type="entry name" value="EXPANSIN_EG45"/>
    <property type="match status" value="1"/>
</dbReference>
<dbReference type="InterPro" id="IPR047177">
    <property type="entry name" value="Pept_M20A"/>
</dbReference>
<dbReference type="PANTHER" id="PTHR45962:SF1">
    <property type="entry name" value="N-FATTY-ACYL-AMINO ACID SYNTHASE_HYDROLASE PM20D1"/>
    <property type="match status" value="1"/>
</dbReference>
<feature type="compositionally biased region" description="Acidic residues" evidence="6">
    <location>
        <begin position="22"/>
        <end position="34"/>
    </location>
</feature>
<feature type="region of interest" description="Disordered" evidence="6">
    <location>
        <begin position="15"/>
        <end position="36"/>
    </location>
</feature>
<dbReference type="Proteomes" id="UP000217199">
    <property type="component" value="Unassembled WGS sequence"/>
</dbReference>
<dbReference type="CDD" id="cd22278">
    <property type="entry name" value="DPBB_GH45_endoglucanase"/>
    <property type="match status" value="1"/>
</dbReference>
<dbReference type="EMBL" id="NBII01000004">
    <property type="protein sequence ID" value="PAV19936.1"/>
    <property type="molecule type" value="Genomic_DNA"/>
</dbReference>
<dbReference type="Gene3D" id="3.40.630.10">
    <property type="entry name" value="Zn peptidases"/>
    <property type="match status" value="1"/>
</dbReference>
<dbReference type="InterPro" id="IPR002933">
    <property type="entry name" value="Peptidase_M20"/>
</dbReference>
<dbReference type="PANTHER" id="PTHR45962">
    <property type="entry name" value="N-FATTY-ACYL-AMINO ACID SYNTHASE/HYDROLASE PM20D1"/>
    <property type="match status" value="1"/>
</dbReference>
<keyword evidence="3" id="KW-0479">Metal-binding</keyword>
<evidence type="ECO:0000256" key="1">
    <source>
        <dbReference type="ARBA" id="ARBA00006247"/>
    </source>
</evidence>
<keyword evidence="2" id="KW-0645">Protease</keyword>
<evidence type="ECO:0000256" key="5">
    <source>
        <dbReference type="ARBA" id="ARBA00022833"/>
    </source>
</evidence>